<dbReference type="AlphaFoldDB" id="A0A8T1R9Q0"/>
<evidence type="ECO:0000256" key="1">
    <source>
        <dbReference type="ARBA" id="ARBA00022737"/>
    </source>
</evidence>
<organism evidence="4 5">
    <name type="scientific">Carya illinoinensis</name>
    <name type="common">Pecan</name>
    <dbReference type="NCBI Taxonomy" id="32201"/>
    <lineage>
        <taxon>Eukaryota</taxon>
        <taxon>Viridiplantae</taxon>
        <taxon>Streptophyta</taxon>
        <taxon>Embryophyta</taxon>
        <taxon>Tracheophyta</taxon>
        <taxon>Spermatophyta</taxon>
        <taxon>Magnoliopsida</taxon>
        <taxon>eudicotyledons</taxon>
        <taxon>Gunneridae</taxon>
        <taxon>Pentapetalae</taxon>
        <taxon>rosids</taxon>
        <taxon>fabids</taxon>
        <taxon>Fagales</taxon>
        <taxon>Juglandaceae</taxon>
        <taxon>Carya</taxon>
    </lineage>
</organism>
<dbReference type="PROSITE" id="PS51375">
    <property type="entry name" value="PPR"/>
    <property type="match status" value="2"/>
</dbReference>
<comment type="caution">
    <text evidence="4">The sequence shown here is derived from an EMBL/GenBank/DDBJ whole genome shotgun (WGS) entry which is preliminary data.</text>
</comment>
<dbReference type="EMBL" id="CM031810">
    <property type="protein sequence ID" value="KAG6663335.1"/>
    <property type="molecule type" value="Genomic_DNA"/>
</dbReference>
<feature type="repeat" description="PPR" evidence="3">
    <location>
        <begin position="52"/>
        <end position="86"/>
    </location>
</feature>
<keyword evidence="5" id="KW-1185">Reference proteome</keyword>
<name>A0A8T1R9Q0_CARIL</name>
<dbReference type="PANTHER" id="PTHR47926:SF463">
    <property type="entry name" value="PENTATRICOPEPTIDE REPEAT-CONTAINING PROTEIN"/>
    <property type="match status" value="1"/>
</dbReference>
<feature type="repeat" description="PPR" evidence="3">
    <location>
        <begin position="237"/>
        <end position="271"/>
    </location>
</feature>
<evidence type="ECO:0000256" key="2">
    <source>
        <dbReference type="ARBA" id="ARBA00061659"/>
    </source>
</evidence>
<dbReference type="Pfam" id="PF20431">
    <property type="entry name" value="E_motif"/>
    <property type="match status" value="1"/>
</dbReference>
<dbReference type="InterPro" id="IPR046960">
    <property type="entry name" value="PPR_At4g14850-like_plant"/>
</dbReference>
<proteinExistence type="inferred from homology"/>
<evidence type="ECO:0008006" key="6">
    <source>
        <dbReference type="Google" id="ProtNLM"/>
    </source>
</evidence>
<dbReference type="FunFam" id="1.25.40.10:FF:000470">
    <property type="entry name" value="Pentatricopeptide repeat-containing protein At5g66520"/>
    <property type="match status" value="1"/>
</dbReference>
<dbReference type="Pfam" id="PF01535">
    <property type="entry name" value="PPR"/>
    <property type="match status" value="3"/>
</dbReference>
<comment type="similarity">
    <text evidence="2">Belongs to the PPR family. PCMP-E subfamily.</text>
</comment>
<keyword evidence="1" id="KW-0677">Repeat</keyword>
<dbReference type="FunFam" id="1.25.40.10:FF:000277">
    <property type="entry name" value="Pentatricopeptide repeat-containing protein, mitochondrial"/>
    <property type="match status" value="1"/>
</dbReference>
<sequence length="411" mass="45566">MVEIKQIHARLYKTGLIGDPNAVSRLLASSISPDFGSLTYARKVFDEISRPNTFMWNTMIRGYSKSNEPEAALLLYHQMLCHSAPHNAYTFPFLLKACSTLSALEETQQIHAHIIKTGFGLDVYATNSLLHVYAISGCIKSAHLLFERLLERDIDALNLFCEMLIAGVKPDNVALVISLSACAHLGALDQGRWIHAYIAKNGIKIDRILGCVLIDMYGKCGDMEEALEVFTKLEKRGTSEWTTIINGFAIHGQGEEALDLFVQMNKAGIKPNLITFTAILTACSHAGLVDDGKSMFKSMTTVYRLNPTIEHYGCMVDLLGRAGLLMEAKDLIEKMPLKPNAAIWGALLNACWIRGHLELGKQIGKILLEIDPGHGGRYIHLARIHAAAGEWDQAVEVRSQMKQRSFKTSRV</sequence>
<dbReference type="InterPro" id="IPR002885">
    <property type="entry name" value="PPR_rpt"/>
</dbReference>
<dbReference type="NCBIfam" id="TIGR00756">
    <property type="entry name" value="PPR"/>
    <property type="match status" value="4"/>
</dbReference>
<dbReference type="InterPro" id="IPR046848">
    <property type="entry name" value="E_motif"/>
</dbReference>
<dbReference type="GO" id="GO:0016556">
    <property type="term" value="P:mRNA modification"/>
    <property type="evidence" value="ECO:0007669"/>
    <property type="project" value="UniProtKB-ARBA"/>
</dbReference>
<evidence type="ECO:0000313" key="4">
    <source>
        <dbReference type="EMBL" id="KAG6663335.1"/>
    </source>
</evidence>
<dbReference type="PANTHER" id="PTHR47926">
    <property type="entry name" value="PENTATRICOPEPTIDE REPEAT-CONTAINING PROTEIN"/>
    <property type="match status" value="1"/>
</dbReference>
<dbReference type="Pfam" id="PF13041">
    <property type="entry name" value="PPR_2"/>
    <property type="match status" value="2"/>
</dbReference>
<accession>A0A8T1R9Q0</accession>
<evidence type="ECO:0000256" key="3">
    <source>
        <dbReference type="PROSITE-ProRule" id="PRU00708"/>
    </source>
</evidence>
<reference evidence="4" key="1">
    <citation type="submission" date="2020-12" db="EMBL/GenBank/DDBJ databases">
        <title>WGS assembly of Carya illinoinensis cv. Pawnee.</title>
        <authorList>
            <person name="Platts A."/>
            <person name="Shu S."/>
            <person name="Wright S."/>
            <person name="Barry K."/>
            <person name="Edger P."/>
            <person name="Pires J.C."/>
            <person name="Schmutz J."/>
        </authorList>
    </citation>
    <scope>NUCLEOTIDE SEQUENCE</scope>
    <source>
        <tissue evidence="4">Leaf</tissue>
    </source>
</reference>
<protein>
    <recommendedName>
        <fullName evidence="6">Pentatricopeptide repeat-containing protein</fullName>
    </recommendedName>
</protein>
<dbReference type="GO" id="GO:0005737">
    <property type="term" value="C:cytoplasm"/>
    <property type="evidence" value="ECO:0007669"/>
    <property type="project" value="UniProtKB-ARBA"/>
</dbReference>
<evidence type="ECO:0000313" key="5">
    <source>
        <dbReference type="Proteomes" id="UP000811609"/>
    </source>
</evidence>
<dbReference type="GO" id="GO:0003723">
    <property type="term" value="F:RNA binding"/>
    <property type="evidence" value="ECO:0007669"/>
    <property type="project" value="InterPro"/>
</dbReference>
<gene>
    <name evidence="4" type="ORF">CIPAW_02G019300</name>
</gene>
<dbReference type="Proteomes" id="UP000811609">
    <property type="component" value="Chromosome 2"/>
</dbReference>